<protein>
    <recommendedName>
        <fullName evidence="7">Peptidase T</fullName>
        <ecNumber evidence="7">3.4.11.4</ecNumber>
    </recommendedName>
</protein>
<evidence type="ECO:0000256" key="1">
    <source>
        <dbReference type="ARBA" id="ARBA00009692"/>
    </source>
</evidence>
<gene>
    <name evidence="11" type="ORF">OI18_18795</name>
</gene>
<evidence type="ECO:0000256" key="4">
    <source>
        <dbReference type="ARBA" id="ARBA00022801"/>
    </source>
</evidence>
<dbReference type="GO" id="GO:0008270">
    <property type="term" value="F:zinc ion binding"/>
    <property type="evidence" value="ECO:0007669"/>
    <property type="project" value="InterPro"/>
</dbReference>
<dbReference type="CDD" id="cd03892">
    <property type="entry name" value="M20_peptT"/>
    <property type="match status" value="1"/>
</dbReference>
<dbReference type="PIRSF" id="PIRSF037215">
    <property type="entry name" value="Peptidase_M20B"/>
    <property type="match status" value="1"/>
</dbReference>
<dbReference type="NCBIfam" id="TIGR01882">
    <property type="entry name" value="peptidase-T"/>
    <property type="match status" value="1"/>
</dbReference>
<dbReference type="SUPFAM" id="SSF53187">
    <property type="entry name" value="Zn-dependent exopeptidases"/>
    <property type="match status" value="1"/>
</dbReference>
<evidence type="ECO:0000256" key="8">
    <source>
        <dbReference type="PIRSR" id="PIRSR037215-1"/>
    </source>
</evidence>
<dbReference type="PANTHER" id="PTHR42994">
    <property type="entry name" value="PEPTIDASE T"/>
    <property type="match status" value="1"/>
</dbReference>
<evidence type="ECO:0000256" key="6">
    <source>
        <dbReference type="ARBA" id="ARBA00023049"/>
    </source>
</evidence>
<feature type="active site" description="Proton acceptor" evidence="8">
    <location>
        <position position="180"/>
    </location>
</feature>
<accession>A0A0C1L116</accession>
<dbReference type="GO" id="GO:0008237">
    <property type="term" value="F:metallopeptidase activity"/>
    <property type="evidence" value="ECO:0007669"/>
    <property type="project" value="UniProtKB-KW"/>
</dbReference>
<feature type="binding site" evidence="9">
    <location>
        <position position="146"/>
    </location>
    <ligand>
        <name>Zn(2+)</name>
        <dbReference type="ChEBI" id="CHEBI:29105"/>
        <label>2</label>
    </ligand>
</feature>
<sequence>MSNSYQYTVTGRFLRYVQVDTQSDPHSDSFPSTEKQKDLGRILVQELTAMGLTDARMDDNAYVHATIPSNSDRKVPVVCFCSHMDTAPDCSGTGVKPIIHRNYDGTDIVLPDDPSQVIRAADHPYLLKKIGDDIITASGTTLLGADDKAGVAIIMDLANFLQLHPEVKHGEIKILFTPDEEVGRGVEKLDVEQLGAEVGYTLDAGEAGSLEDENFSADGMTIIFHGVSAHPGSAKGKLVNALKVAAAFVGALPHESLSPEVTSGREGFIHPVHISGTAEKASVQFIIRDFNTAKLGEYEYMLQHLADETIKRFPGSGTEFVVKEQYRNMKEVLSQYPKIVQYAEEAIRRTGLPVIKEPIRGGTDGARLSYMGLPCPNLFTGEMALHSKHEYVSVQDMEMSVNMLVNLVSVWEENA</sequence>
<comment type="caution">
    <text evidence="11">The sequence shown here is derived from an EMBL/GenBank/DDBJ whole genome shotgun (WGS) entry which is preliminary data.</text>
</comment>
<dbReference type="NCBIfam" id="NF003976">
    <property type="entry name" value="PRK05469.1"/>
    <property type="match status" value="1"/>
</dbReference>
<keyword evidence="6" id="KW-0482">Metalloprotease</keyword>
<feature type="binding site" evidence="9">
    <location>
        <position position="181"/>
    </location>
    <ligand>
        <name>Zn(2+)</name>
        <dbReference type="ChEBI" id="CHEBI:29105"/>
        <label>2</label>
    </ligand>
</feature>
<organism evidence="11 12">
    <name type="scientific">Flavihumibacter solisilvae</name>
    <dbReference type="NCBI Taxonomy" id="1349421"/>
    <lineage>
        <taxon>Bacteria</taxon>
        <taxon>Pseudomonadati</taxon>
        <taxon>Bacteroidota</taxon>
        <taxon>Chitinophagia</taxon>
        <taxon>Chitinophagales</taxon>
        <taxon>Chitinophagaceae</taxon>
        <taxon>Flavihumibacter</taxon>
    </lineage>
</organism>
<dbReference type="Gene3D" id="3.40.630.10">
    <property type="entry name" value="Zn peptidases"/>
    <property type="match status" value="1"/>
</dbReference>
<evidence type="ECO:0000256" key="2">
    <source>
        <dbReference type="ARBA" id="ARBA00022670"/>
    </source>
</evidence>
<keyword evidence="3 9" id="KW-0479">Metal-binding</keyword>
<evidence type="ECO:0000313" key="12">
    <source>
        <dbReference type="Proteomes" id="UP000031408"/>
    </source>
</evidence>
<dbReference type="EC" id="3.4.11.4" evidence="7"/>
<keyword evidence="12" id="KW-1185">Reference proteome</keyword>
<evidence type="ECO:0000256" key="7">
    <source>
        <dbReference type="NCBIfam" id="TIGR01882"/>
    </source>
</evidence>
<dbReference type="GO" id="GO:0045148">
    <property type="term" value="F:tripeptide aminopeptidase activity"/>
    <property type="evidence" value="ECO:0007669"/>
    <property type="project" value="UniProtKB-UniRule"/>
</dbReference>
<keyword evidence="2" id="KW-0645">Protease</keyword>
<reference evidence="11 12" key="1">
    <citation type="submission" date="2014-11" db="EMBL/GenBank/DDBJ databases">
        <title>Genome sequence of Flavihumibacter solisilvae 3-3.</title>
        <authorList>
            <person name="Zhou G."/>
            <person name="Li M."/>
            <person name="Wang G."/>
        </authorList>
    </citation>
    <scope>NUCLEOTIDE SEQUENCE [LARGE SCALE GENOMIC DNA]</scope>
    <source>
        <strain evidence="11 12">3-3</strain>
    </source>
</reference>
<dbReference type="Pfam" id="PF07687">
    <property type="entry name" value="M20_dimer"/>
    <property type="match status" value="1"/>
</dbReference>
<feature type="active site" evidence="8">
    <location>
        <position position="85"/>
    </location>
</feature>
<dbReference type="RefSeq" id="WP_039142604.1">
    <property type="nucleotide sequence ID" value="NZ_JSVC01000021.1"/>
</dbReference>
<dbReference type="PANTHER" id="PTHR42994:SF1">
    <property type="entry name" value="PEPTIDASE T"/>
    <property type="match status" value="1"/>
</dbReference>
<dbReference type="AlphaFoldDB" id="A0A0C1L116"/>
<evidence type="ECO:0000313" key="11">
    <source>
        <dbReference type="EMBL" id="KIC93296.1"/>
    </source>
</evidence>
<feature type="binding site" evidence="9">
    <location>
        <position position="203"/>
    </location>
    <ligand>
        <name>Zn(2+)</name>
        <dbReference type="ChEBI" id="CHEBI:29105"/>
        <label>1</label>
    </ligand>
</feature>
<keyword evidence="11" id="KW-0031">Aminopeptidase</keyword>
<dbReference type="EMBL" id="JSVC01000021">
    <property type="protein sequence ID" value="KIC93296.1"/>
    <property type="molecule type" value="Genomic_DNA"/>
</dbReference>
<feature type="binding site" evidence="9">
    <location>
        <position position="146"/>
    </location>
    <ligand>
        <name>Zn(2+)</name>
        <dbReference type="ChEBI" id="CHEBI:29105"/>
        <label>1</label>
    </ligand>
</feature>
<dbReference type="PROSITE" id="PS00759">
    <property type="entry name" value="ARGE_DAPE_CPG2_2"/>
    <property type="match status" value="1"/>
</dbReference>
<evidence type="ECO:0000256" key="9">
    <source>
        <dbReference type="PIRSR" id="PIRSR037215-2"/>
    </source>
</evidence>
<feature type="domain" description="Peptidase M20 dimerisation" evidence="10">
    <location>
        <begin position="214"/>
        <end position="295"/>
    </location>
</feature>
<proteinExistence type="inferred from homology"/>
<feature type="binding site" evidence="9">
    <location>
        <position position="386"/>
    </location>
    <ligand>
        <name>Zn(2+)</name>
        <dbReference type="ChEBI" id="CHEBI:29105"/>
        <label>2</label>
    </ligand>
</feature>
<dbReference type="GO" id="GO:0006508">
    <property type="term" value="P:proteolysis"/>
    <property type="evidence" value="ECO:0007669"/>
    <property type="project" value="UniProtKB-UniRule"/>
</dbReference>
<dbReference type="InterPro" id="IPR036264">
    <property type="entry name" value="Bact_exopeptidase_dim_dom"/>
</dbReference>
<evidence type="ECO:0000259" key="10">
    <source>
        <dbReference type="Pfam" id="PF07687"/>
    </source>
</evidence>
<keyword evidence="4 11" id="KW-0378">Hydrolase</keyword>
<dbReference type="InterPro" id="IPR001261">
    <property type="entry name" value="ArgE/DapE_CS"/>
</dbReference>
<dbReference type="InterPro" id="IPR011650">
    <property type="entry name" value="Peptidase_M20_dimer"/>
</dbReference>
<comment type="cofactor">
    <cofactor evidence="9">
        <name>Zn(2+)</name>
        <dbReference type="ChEBI" id="CHEBI:29105"/>
    </cofactor>
    <text evidence="9">Binds 2 Zn(2+) ions per subunit.</text>
</comment>
<dbReference type="InterPro" id="IPR010161">
    <property type="entry name" value="Peptidase_M20B"/>
</dbReference>
<keyword evidence="5 9" id="KW-0862">Zinc</keyword>
<dbReference type="GO" id="GO:0006518">
    <property type="term" value="P:peptide metabolic process"/>
    <property type="evidence" value="ECO:0007669"/>
    <property type="project" value="InterPro"/>
</dbReference>
<evidence type="ECO:0000256" key="5">
    <source>
        <dbReference type="ARBA" id="ARBA00022833"/>
    </source>
</evidence>
<dbReference type="Proteomes" id="UP000031408">
    <property type="component" value="Unassembled WGS sequence"/>
</dbReference>
<dbReference type="STRING" id="1349421.OI18_18795"/>
<dbReference type="GO" id="GO:0005829">
    <property type="term" value="C:cytosol"/>
    <property type="evidence" value="ECO:0007669"/>
    <property type="project" value="TreeGrafter"/>
</dbReference>
<dbReference type="Gene3D" id="3.30.70.360">
    <property type="match status" value="1"/>
</dbReference>
<dbReference type="OrthoDB" id="9804934at2"/>
<comment type="similarity">
    <text evidence="1">Belongs to the peptidase M20B family.</text>
</comment>
<dbReference type="NCBIfam" id="NF009920">
    <property type="entry name" value="PRK13381.1"/>
    <property type="match status" value="1"/>
</dbReference>
<dbReference type="Pfam" id="PF01546">
    <property type="entry name" value="Peptidase_M20"/>
    <property type="match status" value="1"/>
</dbReference>
<name>A0A0C1L116_9BACT</name>
<feature type="binding site" evidence="9">
    <location>
        <position position="83"/>
    </location>
    <ligand>
        <name>Zn(2+)</name>
        <dbReference type="ChEBI" id="CHEBI:29105"/>
        <label>1</label>
    </ligand>
</feature>
<dbReference type="SUPFAM" id="SSF55031">
    <property type="entry name" value="Bacterial exopeptidase dimerisation domain"/>
    <property type="match status" value="1"/>
</dbReference>
<dbReference type="InterPro" id="IPR002933">
    <property type="entry name" value="Peptidase_M20"/>
</dbReference>
<evidence type="ECO:0000256" key="3">
    <source>
        <dbReference type="ARBA" id="ARBA00022723"/>
    </source>
</evidence>